<name>A0A4U1BY61_9GAMM</name>
<comment type="caution">
    <text evidence="2">The sequence shown here is derived from an EMBL/GenBank/DDBJ whole genome shotgun (WGS) entry which is preliminary data.</text>
</comment>
<proteinExistence type="predicted"/>
<organism evidence="2 3">
    <name type="scientific">Ferrimonas aestuarii</name>
    <dbReference type="NCBI Taxonomy" id="2569539"/>
    <lineage>
        <taxon>Bacteria</taxon>
        <taxon>Pseudomonadati</taxon>
        <taxon>Pseudomonadota</taxon>
        <taxon>Gammaproteobacteria</taxon>
        <taxon>Alteromonadales</taxon>
        <taxon>Ferrimonadaceae</taxon>
        <taxon>Ferrimonas</taxon>
    </lineage>
</organism>
<evidence type="ECO:0000313" key="3">
    <source>
        <dbReference type="Proteomes" id="UP000305675"/>
    </source>
</evidence>
<dbReference type="InterPro" id="IPR016866">
    <property type="entry name" value="UCP028069"/>
</dbReference>
<evidence type="ECO:0000256" key="1">
    <source>
        <dbReference type="SAM" id="Coils"/>
    </source>
</evidence>
<gene>
    <name evidence="2" type="ORF">FCL42_02760</name>
</gene>
<dbReference type="EMBL" id="SWCJ01000001">
    <property type="protein sequence ID" value="TKB58685.1"/>
    <property type="molecule type" value="Genomic_DNA"/>
</dbReference>
<dbReference type="Proteomes" id="UP000305675">
    <property type="component" value="Unassembled WGS sequence"/>
</dbReference>
<dbReference type="RefSeq" id="WP_136861833.1">
    <property type="nucleotide sequence ID" value="NZ_SWCJ01000001.1"/>
</dbReference>
<keyword evidence="1" id="KW-0175">Coiled coil</keyword>
<feature type="coiled-coil region" evidence="1">
    <location>
        <begin position="64"/>
        <end position="91"/>
    </location>
</feature>
<protein>
    <submittedName>
        <fullName evidence="2">DUF3450 domain-containing protein</fullName>
    </submittedName>
</protein>
<accession>A0A4U1BY61</accession>
<dbReference type="Pfam" id="PF11932">
    <property type="entry name" value="DUF3450"/>
    <property type="match status" value="1"/>
</dbReference>
<evidence type="ECO:0000313" key="2">
    <source>
        <dbReference type="EMBL" id="TKB58685.1"/>
    </source>
</evidence>
<keyword evidence="3" id="KW-1185">Reference proteome</keyword>
<dbReference type="AlphaFoldDB" id="A0A4U1BY61"/>
<sequence length="243" mass="27480">MLTALIFCAATGVNVDTITDTLSAPIAESAAIGVKAKQWQQQKAIEHSEQQQALAELYWTEFQIAKLERQVTEQQQQIATLTDELNNIDAIAQQLEPSLEVWYAELERLVAADMPFLTEERQRRLRFFRQSLDNADIPQAERFRRLMEVIQIEVDQGYGSVVANHPIQLQGQNIQVTSFRLGRLLWLAQSQDGSVNAYFDTAFGGWKTLDPRYASAIKDAIAISKNQQRAELLALPLPHKGEQ</sequence>
<reference evidence="2 3" key="1">
    <citation type="submission" date="2019-04" db="EMBL/GenBank/DDBJ databases">
        <authorList>
            <person name="Hwang J.C."/>
        </authorList>
    </citation>
    <scope>NUCLEOTIDE SEQUENCE [LARGE SCALE GENOMIC DNA]</scope>
    <source>
        <strain evidence="2 3">IMCC35002</strain>
    </source>
</reference>
<dbReference type="OrthoDB" id="5880116at2"/>